<evidence type="ECO:0000259" key="4">
    <source>
        <dbReference type="Pfam" id="PF22725"/>
    </source>
</evidence>
<dbReference type="Gene3D" id="3.40.50.720">
    <property type="entry name" value="NAD(P)-binding Rossmann-like Domain"/>
    <property type="match status" value="1"/>
</dbReference>
<evidence type="ECO:0000256" key="2">
    <source>
        <dbReference type="ARBA" id="ARBA00023002"/>
    </source>
</evidence>
<protein>
    <submittedName>
        <fullName evidence="5">Uncharacterized protein</fullName>
    </submittedName>
</protein>
<gene>
    <name evidence="5" type="ORF">SLS58_009043</name>
</gene>
<dbReference type="Proteomes" id="UP001521184">
    <property type="component" value="Unassembled WGS sequence"/>
</dbReference>
<proteinExistence type="inferred from homology"/>
<evidence type="ECO:0000256" key="1">
    <source>
        <dbReference type="ARBA" id="ARBA00010928"/>
    </source>
</evidence>
<reference evidence="5 6" key="1">
    <citation type="journal article" date="2023" name="Plant Dis.">
        <title>First Report of Diplodia intermedia Causing Canker and Dieback Diseases on Apple Trees in Canada.</title>
        <authorList>
            <person name="Ellouze W."/>
            <person name="Ilyukhin E."/>
            <person name="Sulman M."/>
            <person name="Ali S."/>
        </authorList>
    </citation>
    <scope>NUCLEOTIDE SEQUENCE [LARGE SCALE GENOMIC DNA]</scope>
    <source>
        <strain evidence="5 6">M45-28</strain>
    </source>
</reference>
<keyword evidence="2" id="KW-0560">Oxidoreductase</keyword>
<dbReference type="SUPFAM" id="SSF51735">
    <property type="entry name" value="NAD(P)-binding Rossmann-fold domains"/>
    <property type="match status" value="1"/>
</dbReference>
<dbReference type="Pfam" id="PF22725">
    <property type="entry name" value="GFO_IDH_MocA_C3"/>
    <property type="match status" value="1"/>
</dbReference>
<evidence type="ECO:0000313" key="5">
    <source>
        <dbReference type="EMBL" id="KAL1638022.1"/>
    </source>
</evidence>
<comment type="similarity">
    <text evidence="1">Belongs to the Gfo/Idh/MocA family.</text>
</comment>
<sequence length="380" mass="41101">MAPGVNNMDSLHNMPARAPTATVAIGIVGLGRMGKRHAKTLMYRAPSAKLVAVCTIAAAELAWARDFFGRGSGVAVYDSYDAMLEHAGLEAVWVATSTDLHAVQANAAIAKGLHVLCEKPLSTSIEEAQSVVDAANANPHLKVMAGYSRRFDASYRDAKAKIDAGAIGTPFMVRSQTGDLRDDTGFFVRYAARNGAVFVDCSIHDVDLTLWFLGEDLVPKTVFAIGALTHHPELARSRDVDNGVAVVEFWGSKMAYYAASRTQAHGQDVATEIVGTHGKVMVNVIPRINHVQIASATGISHEAPPEYWERFEDAFATEANEFVDAILDDKPVPVPMRLGVKGMRIAWALQHALWSNRSLHFDRDGNRIDAPAPAGEDVEN</sequence>
<comment type="caution">
    <text evidence="5">The sequence shown here is derived from an EMBL/GenBank/DDBJ whole genome shotgun (WGS) entry which is preliminary data.</text>
</comment>
<dbReference type="Gene3D" id="3.30.360.10">
    <property type="entry name" value="Dihydrodipicolinate Reductase, domain 2"/>
    <property type="match status" value="1"/>
</dbReference>
<feature type="domain" description="GFO/IDH/MocA-like oxidoreductase" evidence="4">
    <location>
        <begin position="155"/>
        <end position="280"/>
    </location>
</feature>
<accession>A0ABR3TEZ3</accession>
<dbReference type="InterPro" id="IPR055170">
    <property type="entry name" value="GFO_IDH_MocA-like_dom"/>
</dbReference>
<feature type="domain" description="Gfo/Idh/MocA-like oxidoreductase N-terminal" evidence="3">
    <location>
        <begin position="24"/>
        <end position="141"/>
    </location>
</feature>
<dbReference type="Pfam" id="PF01408">
    <property type="entry name" value="GFO_IDH_MocA"/>
    <property type="match status" value="1"/>
</dbReference>
<evidence type="ECO:0000259" key="3">
    <source>
        <dbReference type="Pfam" id="PF01408"/>
    </source>
</evidence>
<dbReference type="PANTHER" id="PTHR42840">
    <property type="entry name" value="NAD(P)-BINDING ROSSMANN-FOLD SUPERFAMILY PROTEIN-RELATED"/>
    <property type="match status" value="1"/>
</dbReference>
<dbReference type="SUPFAM" id="SSF55347">
    <property type="entry name" value="Glyceraldehyde-3-phosphate dehydrogenase-like, C-terminal domain"/>
    <property type="match status" value="1"/>
</dbReference>
<dbReference type="EMBL" id="JAKEKT020000083">
    <property type="protein sequence ID" value="KAL1638022.1"/>
    <property type="molecule type" value="Genomic_DNA"/>
</dbReference>
<name>A0ABR3TEZ3_9PEZI</name>
<keyword evidence="6" id="KW-1185">Reference proteome</keyword>
<organism evidence="5 6">
    <name type="scientific">Diplodia intermedia</name>
    <dbReference type="NCBI Taxonomy" id="856260"/>
    <lineage>
        <taxon>Eukaryota</taxon>
        <taxon>Fungi</taxon>
        <taxon>Dikarya</taxon>
        <taxon>Ascomycota</taxon>
        <taxon>Pezizomycotina</taxon>
        <taxon>Dothideomycetes</taxon>
        <taxon>Dothideomycetes incertae sedis</taxon>
        <taxon>Botryosphaeriales</taxon>
        <taxon>Botryosphaeriaceae</taxon>
        <taxon>Diplodia</taxon>
    </lineage>
</organism>
<dbReference type="InterPro" id="IPR036291">
    <property type="entry name" value="NAD(P)-bd_dom_sf"/>
</dbReference>
<dbReference type="InterPro" id="IPR000683">
    <property type="entry name" value="Gfo/Idh/MocA-like_OxRdtase_N"/>
</dbReference>
<evidence type="ECO:0000313" key="6">
    <source>
        <dbReference type="Proteomes" id="UP001521184"/>
    </source>
</evidence>
<dbReference type="PANTHER" id="PTHR42840:SF3">
    <property type="entry name" value="BINDING ROSSMANN FOLD OXIDOREDUCTASE, PUTATIVE (AFU_ORTHOLOGUE AFUA_2G10240)-RELATED"/>
    <property type="match status" value="1"/>
</dbReference>